<dbReference type="Pfam" id="PF20431">
    <property type="entry name" value="E_motif"/>
    <property type="match status" value="1"/>
</dbReference>
<accession>A0AAW1HNZ6</accession>
<evidence type="ECO:0000256" key="2">
    <source>
        <dbReference type="ARBA" id="ARBA00061659"/>
    </source>
</evidence>
<organism evidence="4 5">
    <name type="scientific">Saponaria officinalis</name>
    <name type="common">Common soapwort</name>
    <name type="synonym">Lychnis saponaria</name>
    <dbReference type="NCBI Taxonomy" id="3572"/>
    <lineage>
        <taxon>Eukaryota</taxon>
        <taxon>Viridiplantae</taxon>
        <taxon>Streptophyta</taxon>
        <taxon>Embryophyta</taxon>
        <taxon>Tracheophyta</taxon>
        <taxon>Spermatophyta</taxon>
        <taxon>Magnoliopsida</taxon>
        <taxon>eudicotyledons</taxon>
        <taxon>Gunneridae</taxon>
        <taxon>Pentapetalae</taxon>
        <taxon>Caryophyllales</taxon>
        <taxon>Caryophyllaceae</taxon>
        <taxon>Caryophylleae</taxon>
        <taxon>Saponaria</taxon>
    </lineage>
</organism>
<feature type="repeat" description="PPR" evidence="3">
    <location>
        <begin position="446"/>
        <end position="480"/>
    </location>
</feature>
<proteinExistence type="inferred from homology"/>
<evidence type="ECO:0008006" key="6">
    <source>
        <dbReference type="Google" id="ProtNLM"/>
    </source>
</evidence>
<dbReference type="Pfam" id="PF01535">
    <property type="entry name" value="PPR"/>
    <property type="match status" value="4"/>
</dbReference>
<comment type="caution">
    <text evidence="4">The sequence shown here is derived from an EMBL/GenBank/DDBJ whole genome shotgun (WGS) entry which is preliminary data.</text>
</comment>
<feature type="repeat" description="PPR" evidence="3">
    <location>
        <begin position="583"/>
        <end position="618"/>
    </location>
</feature>
<feature type="repeat" description="PPR" evidence="3">
    <location>
        <begin position="117"/>
        <end position="151"/>
    </location>
</feature>
<dbReference type="Pfam" id="PF13041">
    <property type="entry name" value="PPR_2"/>
    <property type="match status" value="4"/>
</dbReference>
<protein>
    <recommendedName>
        <fullName evidence="6">Pentatricopeptide repeat-containing protein</fullName>
    </recommendedName>
</protein>
<dbReference type="Gene3D" id="1.25.40.10">
    <property type="entry name" value="Tetratricopeptide repeat domain"/>
    <property type="match status" value="6"/>
</dbReference>
<comment type="similarity">
    <text evidence="2">Belongs to the PPR family. PCMP-E subfamily.</text>
</comment>
<name>A0AAW1HNZ6_SAPOF</name>
<reference evidence="4" key="1">
    <citation type="submission" date="2024-03" db="EMBL/GenBank/DDBJ databases">
        <title>WGS assembly of Saponaria officinalis var. Norfolk2.</title>
        <authorList>
            <person name="Jenkins J."/>
            <person name="Shu S."/>
            <person name="Grimwood J."/>
            <person name="Barry K."/>
            <person name="Goodstein D."/>
            <person name="Schmutz J."/>
            <person name="Leebens-Mack J."/>
            <person name="Osbourn A."/>
        </authorList>
    </citation>
    <scope>NUCLEOTIDE SEQUENCE [LARGE SCALE GENOMIC DNA]</scope>
    <source>
        <strain evidence="4">JIC</strain>
    </source>
</reference>
<dbReference type="InterPro" id="IPR011990">
    <property type="entry name" value="TPR-like_helical_dom_sf"/>
</dbReference>
<dbReference type="NCBIfam" id="TIGR00756">
    <property type="entry name" value="PPR"/>
    <property type="match status" value="7"/>
</dbReference>
<feature type="repeat" description="PPR" evidence="3">
    <location>
        <begin position="348"/>
        <end position="382"/>
    </location>
</feature>
<dbReference type="FunFam" id="1.25.40.10:FF:000090">
    <property type="entry name" value="Pentatricopeptide repeat-containing protein, chloroplastic"/>
    <property type="match status" value="1"/>
</dbReference>
<dbReference type="Proteomes" id="UP001443914">
    <property type="component" value="Unassembled WGS sequence"/>
</dbReference>
<dbReference type="InterPro" id="IPR046848">
    <property type="entry name" value="E_motif"/>
</dbReference>
<gene>
    <name evidence="4" type="ORF">RND81_11G212000</name>
</gene>
<feature type="repeat" description="PPR" evidence="3">
    <location>
        <begin position="547"/>
        <end position="581"/>
    </location>
</feature>
<evidence type="ECO:0000256" key="1">
    <source>
        <dbReference type="ARBA" id="ARBA00022737"/>
    </source>
</evidence>
<dbReference type="GO" id="GO:0003723">
    <property type="term" value="F:RNA binding"/>
    <property type="evidence" value="ECO:0007669"/>
    <property type="project" value="InterPro"/>
</dbReference>
<dbReference type="InterPro" id="IPR002885">
    <property type="entry name" value="PPR_rpt"/>
</dbReference>
<dbReference type="PANTHER" id="PTHR47926">
    <property type="entry name" value="PENTATRICOPEPTIDE REPEAT-CONTAINING PROTEIN"/>
    <property type="match status" value="1"/>
</dbReference>
<dbReference type="GO" id="GO:0009451">
    <property type="term" value="P:RNA modification"/>
    <property type="evidence" value="ECO:0007669"/>
    <property type="project" value="InterPro"/>
</dbReference>
<dbReference type="InterPro" id="IPR046960">
    <property type="entry name" value="PPR_At4g14850-like_plant"/>
</dbReference>
<evidence type="ECO:0000313" key="5">
    <source>
        <dbReference type="Proteomes" id="UP001443914"/>
    </source>
</evidence>
<evidence type="ECO:0000256" key="3">
    <source>
        <dbReference type="PROSITE-ProRule" id="PRU00708"/>
    </source>
</evidence>
<dbReference type="FunFam" id="1.25.40.10:FF:000196">
    <property type="entry name" value="Pentatricopeptide repeat-containing protein At4g14850"/>
    <property type="match status" value="1"/>
</dbReference>
<evidence type="ECO:0000313" key="4">
    <source>
        <dbReference type="EMBL" id="KAK9678446.1"/>
    </source>
</evidence>
<feature type="repeat" description="PPR" evidence="3">
    <location>
        <begin position="250"/>
        <end position="284"/>
    </location>
</feature>
<dbReference type="PROSITE" id="PS51375">
    <property type="entry name" value="PPR"/>
    <property type="match status" value="6"/>
</dbReference>
<dbReference type="EMBL" id="JBDFQZ010000011">
    <property type="protein sequence ID" value="KAK9678446.1"/>
    <property type="molecule type" value="Genomic_DNA"/>
</dbReference>
<keyword evidence="1" id="KW-0677">Repeat</keyword>
<sequence length="729" mass="80680">MNLIRQTTAENAAKQLIKLNTQLSKLTQSHFYYETISLFQQIHSSTVVTPNNYSLSIALTSSAKSLNSKFGIQLHAYALYTALTSFNHVSNSLLSFYAKIGDLGSVKMVFSEMGCPDIYSWTTLLSACTKLGEITSAYQLLDEMPLRRVEPWNAVITGCAESGRSSVAFDLFRRMQLSGLRHDNYTFACVLSLCSGGLYCFGSQVHCSVFKSGFLGWTSVVNSLISMYFNCEGASDACKAFETTDEMVHNVITYNAVINGLVNMDRNKEALNLFKKMLNFGLKPTELTFLTLMSSGLDLIVCSQLHAQAIQSGYESSIAVGNAAMAMYFDHGQLDAARMIFEKLDEKDVVSWNTVIAGYAQNRNAISAITEFMEMQRRGIKADEYTLGTLITYAEMLELVQMFYAFVLKNGIILITEVVNALVSAFVNKGDITSAYQIFRSMPFKNQITWNAIISGFLSNGQPSRALELFLLMQSSKTDPDIYTLTIVLSICSSSSALEHGKQVHAYILRHGFLKDTFLGNGLITMYAKCGYLDRSCRVFDSMTVRDIVSWNAIISSFAQYGEGTKAVHCFKKMQSESSIKPDNTTFTAVLSACSHAGLVYDGIQIFNSMVNEYGFVPGVDQFSCLIDLLARAGYLDETERLIENKSSDIDDIVLWALFSACAAYGNVRLGRIVAGMLLQTAEKSDAAIYVMLSNIHANAGQWEDAAHVRELMKTVGVMKQPGCSWFKA</sequence>
<keyword evidence="5" id="KW-1185">Reference proteome</keyword>
<dbReference type="AlphaFoldDB" id="A0AAW1HNZ6"/>